<organism evidence="1 2">
    <name type="scientific">Romanomermis culicivorax</name>
    <name type="common">Nematode worm</name>
    <dbReference type="NCBI Taxonomy" id="13658"/>
    <lineage>
        <taxon>Eukaryota</taxon>
        <taxon>Metazoa</taxon>
        <taxon>Ecdysozoa</taxon>
        <taxon>Nematoda</taxon>
        <taxon>Enoplea</taxon>
        <taxon>Dorylaimia</taxon>
        <taxon>Mermithida</taxon>
        <taxon>Mermithoidea</taxon>
        <taxon>Mermithidae</taxon>
        <taxon>Romanomermis</taxon>
    </lineage>
</organism>
<evidence type="ECO:0000313" key="2">
    <source>
        <dbReference type="WBParaSite" id="nRc.2.0.1.t31297-RA"/>
    </source>
</evidence>
<sequence length="83" mass="9272">MSSATAASSHIIVRKKHPSTINEGILDELGAKRNRSTMSDDMSNKVPIYSGAFRSSANFQFILELFIPSRSLQRDRSNTNDKQ</sequence>
<name>A0A915JY75_ROMCU</name>
<evidence type="ECO:0000313" key="1">
    <source>
        <dbReference type="Proteomes" id="UP000887565"/>
    </source>
</evidence>
<dbReference type="Proteomes" id="UP000887565">
    <property type="component" value="Unplaced"/>
</dbReference>
<accession>A0A915JY75</accession>
<reference evidence="2" key="1">
    <citation type="submission" date="2022-11" db="UniProtKB">
        <authorList>
            <consortium name="WormBaseParasite"/>
        </authorList>
    </citation>
    <scope>IDENTIFICATION</scope>
</reference>
<dbReference type="WBParaSite" id="nRc.2.0.1.t31297-RA">
    <property type="protein sequence ID" value="nRc.2.0.1.t31297-RA"/>
    <property type="gene ID" value="nRc.2.0.1.g31297"/>
</dbReference>
<dbReference type="AlphaFoldDB" id="A0A915JY75"/>
<proteinExistence type="predicted"/>
<keyword evidence="1" id="KW-1185">Reference proteome</keyword>
<protein>
    <submittedName>
        <fullName evidence="2">Uncharacterized protein</fullName>
    </submittedName>
</protein>